<proteinExistence type="predicted"/>
<reference evidence="1 2" key="1">
    <citation type="submission" date="2017-06" db="EMBL/GenBank/DDBJ databases">
        <title>Comparative genomic analysis of Ambrosia Fusariam Clade fungi.</title>
        <authorList>
            <person name="Stajich J.E."/>
            <person name="Carrillo J."/>
            <person name="Kijimoto T."/>
            <person name="Eskalen A."/>
            <person name="O'Donnell K."/>
            <person name="Kasson M."/>
        </authorList>
    </citation>
    <scope>NUCLEOTIDE SEQUENCE [LARGE SCALE GENOMIC DNA]</scope>
    <source>
        <strain evidence="1 2">NRRL62579</strain>
    </source>
</reference>
<organism evidence="1 2">
    <name type="scientific">Fusarium oligoseptatum</name>
    <dbReference type="NCBI Taxonomy" id="2604345"/>
    <lineage>
        <taxon>Eukaryota</taxon>
        <taxon>Fungi</taxon>
        <taxon>Dikarya</taxon>
        <taxon>Ascomycota</taxon>
        <taxon>Pezizomycotina</taxon>
        <taxon>Sordariomycetes</taxon>
        <taxon>Hypocreomycetidae</taxon>
        <taxon>Hypocreales</taxon>
        <taxon>Nectriaceae</taxon>
        <taxon>Fusarium</taxon>
        <taxon>Fusarium solani species complex</taxon>
    </lineage>
</organism>
<name>A0A428TMD9_9HYPO</name>
<dbReference type="AlphaFoldDB" id="A0A428TMD9"/>
<comment type="caution">
    <text evidence="1">The sequence shown here is derived from an EMBL/GenBank/DDBJ whole genome shotgun (WGS) entry which is preliminary data.</text>
</comment>
<dbReference type="Proteomes" id="UP000287144">
    <property type="component" value="Unassembled WGS sequence"/>
</dbReference>
<gene>
    <name evidence="1" type="ORF">CEP52_007504</name>
</gene>
<accession>A0A428TMD9</accession>
<evidence type="ECO:0000313" key="2">
    <source>
        <dbReference type="Proteomes" id="UP000287144"/>
    </source>
</evidence>
<dbReference type="EMBL" id="NKCK01000069">
    <property type="protein sequence ID" value="RSM03161.1"/>
    <property type="molecule type" value="Genomic_DNA"/>
</dbReference>
<keyword evidence="2" id="KW-1185">Reference proteome</keyword>
<evidence type="ECO:0000313" key="1">
    <source>
        <dbReference type="EMBL" id="RSM03161.1"/>
    </source>
</evidence>
<sequence length="296" mass="34734">MNNGIPPFTPPYIQTTTEEYQVEPATRELSVEARGVLWQILLEPAVVEFYPRQPQKDQQIYSMLKMMMLGSREGLIYFQRTHRTLFQDANFQWRRMNVFRDTFLTVNMTLPESKIPGMGAGIQETTLISLPIRNLVSSFYDAVEPDWRMSLEPLDMRSLPDLREFTMACPRQCGDGMPSSNKGNTEVTGDWYGFRYHVRTHRVEYTRLCKQETLETGLAGKNPLPGLLGTVVRLWIVREGEEYISENERWHEWKDLCLKTRLDDPEMRKAWEVWQLTRTRFENPVRVKPVMLFSPT</sequence>
<protein>
    <submittedName>
        <fullName evidence="1">Uncharacterized protein</fullName>
    </submittedName>
</protein>